<dbReference type="Proteomes" id="UP000035720">
    <property type="component" value="Unassembled WGS sequence"/>
</dbReference>
<keyword evidence="3" id="KW-1185">Reference proteome</keyword>
<accession>A0A077M626</accession>
<reference evidence="2 3" key="1">
    <citation type="journal article" date="2013" name="ISME J.">
        <title>A metabolic model for members of the genus Tetrasphaera involved in enhanced biological phosphorus removal.</title>
        <authorList>
            <person name="Kristiansen R."/>
            <person name="Nguyen H.T.T."/>
            <person name="Saunders A.M."/>
            <person name="Nielsen J.L."/>
            <person name="Wimmer R."/>
            <person name="Le V.Q."/>
            <person name="McIlroy S.J."/>
            <person name="Petrovski S."/>
            <person name="Seviour R.J."/>
            <person name="Calteau A."/>
            <person name="Nielsen K.L."/>
            <person name="Nielsen P.H."/>
        </authorList>
    </citation>
    <scope>NUCLEOTIDE SEQUENCE [LARGE SCALE GENOMIC DNA]</scope>
    <source>
        <strain evidence="2 3">Ben 74</strain>
    </source>
</reference>
<dbReference type="AlphaFoldDB" id="A0A077M626"/>
<keyword evidence="2" id="KW-0808">Transferase</keyword>
<evidence type="ECO:0000313" key="3">
    <source>
        <dbReference type="Proteomes" id="UP000035720"/>
    </source>
</evidence>
<evidence type="ECO:0000313" key="2">
    <source>
        <dbReference type="EMBL" id="CCI52019.1"/>
    </source>
</evidence>
<dbReference type="Pfam" id="PF00583">
    <property type="entry name" value="Acetyltransf_1"/>
    <property type="match status" value="1"/>
</dbReference>
<dbReference type="STRING" id="1193518.BN13_140011"/>
<dbReference type="OrthoDB" id="1819306at2"/>
<dbReference type="GO" id="GO:0016747">
    <property type="term" value="F:acyltransferase activity, transferring groups other than amino-acyl groups"/>
    <property type="evidence" value="ECO:0007669"/>
    <property type="project" value="InterPro"/>
</dbReference>
<comment type="caution">
    <text evidence="2">The sequence shown here is derived from an EMBL/GenBank/DDBJ whole genome shotgun (WGS) entry which is preliminary data.</text>
</comment>
<dbReference type="InterPro" id="IPR016181">
    <property type="entry name" value="Acyl_CoA_acyltransferase"/>
</dbReference>
<proteinExistence type="predicted"/>
<dbReference type="InterPro" id="IPR000182">
    <property type="entry name" value="GNAT_dom"/>
</dbReference>
<dbReference type="SUPFAM" id="SSF55729">
    <property type="entry name" value="Acyl-CoA N-acyltransferases (Nat)"/>
    <property type="match status" value="1"/>
</dbReference>
<gene>
    <name evidence="2" type="ORF">BN13_140011</name>
</gene>
<name>A0A077M626_9MICO</name>
<dbReference type="PROSITE" id="PS51186">
    <property type="entry name" value="GNAT"/>
    <property type="match status" value="1"/>
</dbReference>
<organism evidence="2 3">
    <name type="scientific">Nostocoides jenkinsii Ben 74</name>
    <dbReference type="NCBI Taxonomy" id="1193518"/>
    <lineage>
        <taxon>Bacteria</taxon>
        <taxon>Bacillati</taxon>
        <taxon>Actinomycetota</taxon>
        <taxon>Actinomycetes</taxon>
        <taxon>Micrococcales</taxon>
        <taxon>Intrasporangiaceae</taxon>
        <taxon>Nostocoides</taxon>
    </lineage>
</organism>
<dbReference type="EMBL" id="CAJC01000046">
    <property type="protein sequence ID" value="CCI52019.1"/>
    <property type="molecule type" value="Genomic_DNA"/>
</dbReference>
<dbReference type="Gene3D" id="3.40.630.30">
    <property type="match status" value="1"/>
</dbReference>
<feature type="domain" description="N-acetyltransferase" evidence="1">
    <location>
        <begin position="1"/>
        <end position="199"/>
    </location>
</feature>
<protein>
    <submittedName>
        <fullName evidence="2">Putative GCN5-related N-acetyltransferase</fullName>
    </submittedName>
</protein>
<evidence type="ECO:0000259" key="1">
    <source>
        <dbReference type="PROSITE" id="PS51186"/>
    </source>
</evidence>
<sequence length="204" mass="21859">MQMSPIRREDADALARLHARAFPSFFLSSLGVPFLRQFYLGFVGDPTAVTVVARDGGTPVGCVVGTIEPQGFFTRLLRRRLVGFGVASARAAITRPRSIHRLLRGLLYRGGADHAPTGGALHSSICVDPARRDIGLGADLISRWSELPASKGASTAYLTTDAIDNEAVNRFYQRAGWTIAGTASTPEGRSMHTYTVTLPTGASN</sequence>